<keyword evidence="5" id="KW-1185">Reference proteome</keyword>
<evidence type="ECO:0000313" key="4">
    <source>
        <dbReference type="EMBL" id="KHJ93543.1"/>
    </source>
</evidence>
<evidence type="ECO:0000256" key="2">
    <source>
        <dbReference type="SAM" id="MobiDB-lite"/>
    </source>
</evidence>
<sequence>MEFRAGTSRDIESARAVTDAAAPKTRRKGARRNGVISGIKKWPNARIPYMISGQYNDRERAVLARSFQEYHKRTCIRFVPRSPLDRDFLYIGKIDG</sequence>
<feature type="domain" description="Peptidase M12A" evidence="3">
    <location>
        <begin position="33"/>
        <end position="96"/>
    </location>
</feature>
<dbReference type="AlphaFoldDB" id="A0A0B1T7K7"/>
<feature type="compositionally biased region" description="Basic and acidic residues" evidence="2">
    <location>
        <begin position="1"/>
        <end position="13"/>
    </location>
</feature>
<dbReference type="OrthoDB" id="6665824at2759"/>
<dbReference type="Pfam" id="PF01400">
    <property type="entry name" value="Astacin"/>
    <property type="match status" value="1"/>
</dbReference>
<dbReference type="Gene3D" id="3.40.390.10">
    <property type="entry name" value="Collagenase (Catalytic Domain)"/>
    <property type="match status" value="1"/>
</dbReference>
<dbReference type="Proteomes" id="UP000053660">
    <property type="component" value="Unassembled WGS sequence"/>
</dbReference>
<dbReference type="InterPro" id="IPR001506">
    <property type="entry name" value="Peptidase_M12A"/>
</dbReference>
<dbReference type="MEROPS" id="M12.A21"/>
<dbReference type="GO" id="GO:0006508">
    <property type="term" value="P:proteolysis"/>
    <property type="evidence" value="ECO:0007669"/>
    <property type="project" value="InterPro"/>
</dbReference>
<comment type="caution">
    <text evidence="1">Lacks conserved residue(s) required for the propagation of feature annotation.</text>
</comment>
<evidence type="ECO:0000256" key="1">
    <source>
        <dbReference type="PROSITE-ProRule" id="PRU01211"/>
    </source>
</evidence>
<dbReference type="PROSITE" id="PS51864">
    <property type="entry name" value="ASTACIN"/>
    <property type="match status" value="1"/>
</dbReference>
<accession>A0A0B1T7K7</accession>
<dbReference type="PANTHER" id="PTHR10127">
    <property type="entry name" value="DISCOIDIN, CUB, EGF, LAMININ , AND ZINC METALLOPROTEASE DOMAIN CONTAINING"/>
    <property type="match status" value="1"/>
</dbReference>
<evidence type="ECO:0000313" key="5">
    <source>
        <dbReference type="Proteomes" id="UP000053660"/>
    </source>
</evidence>
<proteinExistence type="predicted"/>
<dbReference type="PANTHER" id="PTHR10127:SF883">
    <property type="entry name" value="ZINC METALLOPROTEINASE NAS-8"/>
    <property type="match status" value="1"/>
</dbReference>
<protein>
    <recommendedName>
        <fullName evidence="3">Peptidase M12A domain-containing protein</fullName>
    </recommendedName>
</protein>
<reference evidence="4 5" key="1">
    <citation type="submission" date="2014-03" db="EMBL/GenBank/DDBJ databases">
        <title>Draft genome of the hookworm Oesophagostomum dentatum.</title>
        <authorList>
            <person name="Mitreva M."/>
        </authorList>
    </citation>
    <scope>NUCLEOTIDE SEQUENCE [LARGE SCALE GENOMIC DNA]</scope>
    <source>
        <strain evidence="4 5">OD-Hann</strain>
    </source>
</reference>
<evidence type="ECO:0000259" key="3">
    <source>
        <dbReference type="PROSITE" id="PS51864"/>
    </source>
</evidence>
<organism evidence="4 5">
    <name type="scientific">Oesophagostomum dentatum</name>
    <name type="common">Nodular worm</name>
    <dbReference type="NCBI Taxonomy" id="61180"/>
    <lineage>
        <taxon>Eukaryota</taxon>
        <taxon>Metazoa</taxon>
        <taxon>Ecdysozoa</taxon>
        <taxon>Nematoda</taxon>
        <taxon>Chromadorea</taxon>
        <taxon>Rhabditida</taxon>
        <taxon>Rhabditina</taxon>
        <taxon>Rhabditomorpha</taxon>
        <taxon>Strongyloidea</taxon>
        <taxon>Strongylidae</taxon>
        <taxon>Oesophagostomum</taxon>
    </lineage>
</organism>
<dbReference type="SUPFAM" id="SSF55486">
    <property type="entry name" value="Metalloproteases ('zincins'), catalytic domain"/>
    <property type="match status" value="1"/>
</dbReference>
<dbReference type="EMBL" id="KN550716">
    <property type="protein sequence ID" value="KHJ93543.1"/>
    <property type="molecule type" value="Genomic_DNA"/>
</dbReference>
<feature type="region of interest" description="Disordered" evidence="2">
    <location>
        <begin position="1"/>
        <end position="32"/>
    </location>
</feature>
<gene>
    <name evidence="4" type="ORF">OESDEN_06543</name>
</gene>
<name>A0A0B1T7K7_OESDE</name>
<dbReference type="InterPro" id="IPR024079">
    <property type="entry name" value="MetalloPept_cat_dom_sf"/>
</dbReference>
<dbReference type="GO" id="GO:0004222">
    <property type="term" value="F:metalloendopeptidase activity"/>
    <property type="evidence" value="ECO:0007669"/>
    <property type="project" value="InterPro"/>
</dbReference>